<organism evidence="3 4">
    <name type="scientific">Psychrosphaera haliotis</name>
    <dbReference type="NCBI Taxonomy" id="555083"/>
    <lineage>
        <taxon>Bacteria</taxon>
        <taxon>Pseudomonadati</taxon>
        <taxon>Pseudomonadota</taxon>
        <taxon>Gammaproteobacteria</taxon>
        <taxon>Alteromonadales</taxon>
        <taxon>Pseudoalteromonadaceae</taxon>
        <taxon>Psychrosphaera</taxon>
    </lineage>
</organism>
<protein>
    <recommendedName>
        <fullName evidence="5">Ferrichrome ABC transporter permease</fullName>
    </recommendedName>
</protein>
<keyword evidence="2" id="KW-1133">Transmembrane helix</keyword>
<accession>A0A6N8F5Y7</accession>
<dbReference type="AlphaFoldDB" id="A0A6N8F5Y7"/>
<dbReference type="NCBIfam" id="NF037959">
    <property type="entry name" value="MFS_SpdSyn"/>
    <property type="match status" value="1"/>
</dbReference>
<sequence length="710" mass="79548">MNNNLKASFVLTIFLSSFLLFSIQPIYAKLILPNLGGGSAVWTACLLFFQTMLLAGYLYSFILSKLKNTSFQAKFHAVIVLIAATLMPVSNDWSNAIFVDVQSPFWDVFKLLFYTIGVPYFVLSTTAPLIQHWLGQTSLKSKAYRLYSVSNIAALLALFSYPFIIEHQLTLNNQTFYWSGVYLLFSATIGLSIYTALKLAPERLPEQTEAHSIEATPSFLKMLSWFLLSAAGVVLLIATTSKMTQNIPPIPFLWITPLAVYLVTFILTFHNERLYARWYWLAAFIVSSVIALLLFYIGTHFSAISQISLYLLTMFIATMVCHGELVKTKPDTQHLTLFYLLLAAGGAAGSLFASFFATQFFTQNYEYIIGFMAIYALLPLSIFSHNKTLKRSETDIDAASFNAKPDNKLTFTSLAGFVVFGFFFNFLNAQFNQFNVYESRNFYGSLAVKDLLNISPPERRLVDGYTAHGAQRLPAINDSSSSAEKVDLEPLSYYRPASGIGLTLQMPTQQASRKVGLIGLGVGALAYYGQSNDNYVFYELNPDVAFVANTYFDYLKRSRAQVDIKLGDARVMLEQEMNNEGSQQFDLLVVDAFSSDAIPVHLLTEEAINLYQHHLKQNGLMAFHISNSYLNLKPVMRSIAKQLKMTAVYFKAESEDANIHTTEWVVFTNNKKYLAQPTVKSLGSGILMADGATVNWTDDYSSLLSVLKLN</sequence>
<feature type="transmembrane region" description="Helical" evidence="2">
    <location>
        <begin position="111"/>
        <end position="134"/>
    </location>
</feature>
<feature type="transmembrane region" description="Helical" evidence="2">
    <location>
        <begin position="250"/>
        <end position="269"/>
    </location>
</feature>
<feature type="transmembrane region" description="Helical" evidence="2">
    <location>
        <begin position="337"/>
        <end position="361"/>
    </location>
</feature>
<dbReference type="GO" id="GO:0006596">
    <property type="term" value="P:polyamine biosynthetic process"/>
    <property type="evidence" value="ECO:0007669"/>
    <property type="project" value="UniProtKB-KW"/>
</dbReference>
<feature type="transmembrane region" description="Helical" evidence="2">
    <location>
        <begin position="176"/>
        <end position="197"/>
    </location>
</feature>
<gene>
    <name evidence="3" type="ORF">GNP35_03335</name>
</gene>
<dbReference type="InterPro" id="IPR029063">
    <property type="entry name" value="SAM-dependent_MTases_sf"/>
</dbReference>
<dbReference type="EMBL" id="WOCD01000001">
    <property type="protein sequence ID" value="MUH71618.1"/>
    <property type="molecule type" value="Genomic_DNA"/>
</dbReference>
<feature type="transmembrane region" description="Helical" evidence="2">
    <location>
        <begin position="146"/>
        <end position="164"/>
    </location>
</feature>
<evidence type="ECO:0000256" key="1">
    <source>
        <dbReference type="ARBA" id="ARBA00023115"/>
    </source>
</evidence>
<feature type="transmembrane region" description="Helical" evidence="2">
    <location>
        <begin position="38"/>
        <end position="59"/>
    </location>
</feature>
<keyword evidence="1" id="KW-0620">Polyamine biosynthesis</keyword>
<proteinExistence type="predicted"/>
<feature type="transmembrane region" description="Helical" evidence="2">
    <location>
        <begin position="303"/>
        <end position="325"/>
    </location>
</feature>
<dbReference type="RefSeq" id="WP_155694486.1">
    <property type="nucleotide sequence ID" value="NZ_WOCD01000001.1"/>
</dbReference>
<keyword evidence="2" id="KW-0472">Membrane</keyword>
<evidence type="ECO:0000256" key="2">
    <source>
        <dbReference type="SAM" id="Phobius"/>
    </source>
</evidence>
<evidence type="ECO:0000313" key="3">
    <source>
        <dbReference type="EMBL" id="MUH71618.1"/>
    </source>
</evidence>
<feature type="transmembrane region" description="Helical" evidence="2">
    <location>
        <begin position="218"/>
        <end position="238"/>
    </location>
</feature>
<dbReference type="PANTHER" id="PTHR43317">
    <property type="entry name" value="THERMOSPERMINE SYNTHASE ACAULIS5"/>
    <property type="match status" value="1"/>
</dbReference>
<feature type="transmembrane region" description="Helical" evidence="2">
    <location>
        <begin position="278"/>
        <end position="297"/>
    </location>
</feature>
<name>A0A6N8F5Y7_9GAMM</name>
<evidence type="ECO:0000313" key="4">
    <source>
        <dbReference type="Proteomes" id="UP000439994"/>
    </source>
</evidence>
<dbReference type="OrthoDB" id="9761985at2"/>
<keyword evidence="2" id="KW-0812">Transmembrane</keyword>
<feature type="transmembrane region" description="Helical" evidence="2">
    <location>
        <begin position="409"/>
        <end position="427"/>
    </location>
</feature>
<keyword evidence="4" id="KW-1185">Reference proteome</keyword>
<dbReference type="Proteomes" id="UP000439994">
    <property type="component" value="Unassembled WGS sequence"/>
</dbReference>
<dbReference type="SUPFAM" id="SSF53335">
    <property type="entry name" value="S-adenosyl-L-methionine-dependent methyltransferases"/>
    <property type="match status" value="1"/>
</dbReference>
<comment type="caution">
    <text evidence="3">The sequence shown here is derived from an EMBL/GenBank/DDBJ whole genome shotgun (WGS) entry which is preliminary data.</text>
</comment>
<evidence type="ECO:0008006" key="5">
    <source>
        <dbReference type="Google" id="ProtNLM"/>
    </source>
</evidence>
<reference evidence="3 4" key="1">
    <citation type="submission" date="2019-11" db="EMBL/GenBank/DDBJ databases">
        <title>P. haliotis isolates from Z. marina roots.</title>
        <authorList>
            <person name="Cohen M."/>
            <person name="Jospin G."/>
            <person name="Eisen J.A."/>
            <person name="Coil D.A."/>
        </authorList>
    </citation>
    <scope>NUCLEOTIDE SEQUENCE [LARGE SCALE GENOMIC DNA]</scope>
    <source>
        <strain evidence="3 4">UCD-MCMsp1aY</strain>
    </source>
</reference>
<feature type="transmembrane region" description="Helical" evidence="2">
    <location>
        <begin position="71"/>
        <end position="91"/>
    </location>
</feature>
<dbReference type="PANTHER" id="PTHR43317:SF1">
    <property type="entry name" value="THERMOSPERMINE SYNTHASE ACAULIS5"/>
    <property type="match status" value="1"/>
</dbReference>
<dbReference type="Gene3D" id="3.40.50.150">
    <property type="entry name" value="Vaccinia Virus protein VP39"/>
    <property type="match status" value="1"/>
</dbReference>
<feature type="transmembrane region" description="Helical" evidence="2">
    <location>
        <begin position="367"/>
        <end position="383"/>
    </location>
</feature>